<dbReference type="EMBL" id="CP047289">
    <property type="protein sequence ID" value="QUS34801.1"/>
    <property type="molecule type" value="Genomic_DNA"/>
</dbReference>
<dbReference type="CDD" id="cd01428">
    <property type="entry name" value="ADK"/>
    <property type="match status" value="1"/>
</dbReference>
<protein>
    <recommendedName>
        <fullName evidence="5 7">Adenylate kinase</fullName>
        <shortName evidence="5">AK</shortName>
        <ecNumber evidence="5 7">2.7.4.3</ecNumber>
    </recommendedName>
    <alternativeName>
        <fullName evidence="5">ATP-AMP transphosphorylase</fullName>
    </alternativeName>
    <alternativeName>
        <fullName evidence="5">ATP:AMP phosphotransferase</fullName>
    </alternativeName>
    <alternativeName>
        <fullName evidence="5">Adenylate monophosphate kinase</fullName>
    </alternativeName>
</protein>
<dbReference type="Gene3D" id="3.40.50.300">
    <property type="entry name" value="P-loop containing nucleotide triphosphate hydrolases"/>
    <property type="match status" value="1"/>
</dbReference>
<reference evidence="9" key="1">
    <citation type="submission" date="2020-01" db="EMBL/GenBank/DDBJ databases">
        <authorList>
            <person name="Yang Y."/>
            <person name="Kwon Y.M."/>
        </authorList>
    </citation>
    <scope>NUCLEOTIDE SEQUENCE</scope>
    <source>
        <strain evidence="9">PG104</strain>
    </source>
</reference>
<keyword evidence="5" id="KW-0963">Cytoplasm</keyword>
<comment type="catalytic activity">
    <reaction evidence="5 7">
        <text>AMP + ATP = 2 ADP</text>
        <dbReference type="Rhea" id="RHEA:12973"/>
        <dbReference type="ChEBI" id="CHEBI:30616"/>
        <dbReference type="ChEBI" id="CHEBI:456215"/>
        <dbReference type="ChEBI" id="CHEBI:456216"/>
        <dbReference type="EC" id="2.7.4.3"/>
    </reaction>
</comment>
<comment type="subunit">
    <text evidence="5 7">Monomer.</text>
</comment>
<dbReference type="InterPro" id="IPR006259">
    <property type="entry name" value="Adenyl_kin_sub"/>
</dbReference>
<keyword evidence="2 5" id="KW-0545">Nucleotide biosynthesis</keyword>
<feature type="binding site" evidence="5">
    <location>
        <position position="136"/>
    </location>
    <ligand>
        <name>ATP</name>
        <dbReference type="ChEBI" id="CHEBI:30616"/>
    </ligand>
</feature>
<dbReference type="AlphaFoldDB" id="A0A8J8MQK6"/>
<dbReference type="SUPFAM" id="SSF57774">
    <property type="entry name" value="Microbial and mitochondrial ADK, insert 'zinc finger' domain"/>
    <property type="match status" value="1"/>
</dbReference>
<organism evidence="9 10">
    <name type="scientific">Falsirhodobacter algicola</name>
    <dbReference type="NCBI Taxonomy" id="2692330"/>
    <lineage>
        <taxon>Bacteria</taxon>
        <taxon>Pseudomonadati</taxon>
        <taxon>Pseudomonadota</taxon>
        <taxon>Alphaproteobacteria</taxon>
        <taxon>Rhodobacterales</taxon>
        <taxon>Paracoccaceae</taxon>
        <taxon>Falsirhodobacter</taxon>
    </lineage>
</organism>
<feature type="domain" description="Adenylate kinase active site lid" evidence="8">
    <location>
        <begin position="136"/>
        <end position="172"/>
    </location>
</feature>
<evidence type="ECO:0000256" key="4">
    <source>
        <dbReference type="ARBA" id="ARBA00022777"/>
    </source>
</evidence>
<feature type="binding site" evidence="5">
    <location>
        <position position="170"/>
    </location>
    <ligand>
        <name>AMP</name>
        <dbReference type="ChEBI" id="CHEBI:456215"/>
    </ligand>
</feature>
<feature type="binding site" evidence="5">
    <location>
        <position position="45"/>
    </location>
    <ligand>
        <name>AMP</name>
        <dbReference type="ChEBI" id="CHEBI:456215"/>
    </ligand>
</feature>
<feature type="binding site" evidence="5">
    <location>
        <position position="159"/>
    </location>
    <ligand>
        <name>Zn(2+)</name>
        <dbReference type="ChEBI" id="CHEBI:29105"/>
        <note>structural</note>
    </ligand>
</feature>
<dbReference type="KEGG" id="fap:GR316_00065"/>
<dbReference type="Proteomes" id="UP000679284">
    <property type="component" value="Chromosome"/>
</dbReference>
<comment type="pathway">
    <text evidence="5">Purine metabolism; AMP biosynthesis via salvage pathway; AMP from ADP: step 1/1.</text>
</comment>
<keyword evidence="3 5" id="KW-0547">Nucleotide-binding</keyword>
<dbReference type="InterPro" id="IPR007862">
    <property type="entry name" value="Adenylate_kinase_lid-dom"/>
</dbReference>
<evidence type="ECO:0000256" key="5">
    <source>
        <dbReference type="HAMAP-Rule" id="MF_00235"/>
    </source>
</evidence>
<feature type="region of interest" description="NMP" evidence="5">
    <location>
        <begin position="39"/>
        <end position="68"/>
    </location>
</feature>
<keyword evidence="10" id="KW-1185">Reference proteome</keyword>
<dbReference type="RefSeq" id="WP_211784049.1">
    <property type="nucleotide sequence ID" value="NZ_CP047289.1"/>
</dbReference>
<dbReference type="InterPro" id="IPR000850">
    <property type="entry name" value="Adenylat/UMP-CMP_kin"/>
</dbReference>
<dbReference type="GO" id="GO:0044209">
    <property type="term" value="P:AMP salvage"/>
    <property type="evidence" value="ECO:0007669"/>
    <property type="project" value="UniProtKB-UniRule"/>
</dbReference>
<feature type="binding site" evidence="5">
    <location>
        <position position="101"/>
    </location>
    <ligand>
        <name>AMP</name>
        <dbReference type="ChEBI" id="CHEBI:456215"/>
    </ligand>
</feature>
<feature type="binding site" evidence="5">
    <location>
        <position position="209"/>
    </location>
    <ligand>
        <name>ATP</name>
        <dbReference type="ChEBI" id="CHEBI:30616"/>
    </ligand>
</feature>
<evidence type="ECO:0000256" key="6">
    <source>
        <dbReference type="RuleBase" id="RU003330"/>
    </source>
</evidence>
<dbReference type="GO" id="GO:0005524">
    <property type="term" value="F:ATP binding"/>
    <property type="evidence" value="ECO:0007669"/>
    <property type="project" value="UniProtKB-UniRule"/>
</dbReference>
<comment type="similarity">
    <text evidence="5 6">Belongs to the adenylate kinase family.</text>
</comment>
<feature type="binding site" evidence="5">
    <location>
        <position position="40"/>
    </location>
    <ligand>
        <name>AMP</name>
        <dbReference type="ChEBI" id="CHEBI:456215"/>
    </ligand>
</feature>
<feature type="binding site" evidence="5">
    <location>
        <begin position="19"/>
        <end position="24"/>
    </location>
    <ligand>
        <name>ATP</name>
        <dbReference type="ChEBI" id="CHEBI:30616"/>
    </ligand>
</feature>
<dbReference type="EC" id="2.7.4.3" evidence="5 7"/>
<name>A0A8J8MQK6_9RHOB</name>
<accession>A0A8J8MQK6</accession>
<dbReference type="GO" id="GO:0005737">
    <property type="term" value="C:cytoplasm"/>
    <property type="evidence" value="ECO:0007669"/>
    <property type="project" value="UniProtKB-SubCell"/>
</dbReference>
<dbReference type="NCBIfam" id="NF001381">
    <property type="entry name" value="PRK00279.1-3"/>
    <property type="match status" value="1"/>
</dbReference>
<evidence type="ECO:0000313" key="10">
    <source>
        <dbReference type="Proteomes" id="UP000679284"/>
    </source>
</evidence>
<sequence>MNCPSVTQPAVLILLGPPGAGKGTQARMLERRFGLVQLSTGDMLRAAVAAGTEAGRAAQAAMAAGGLVSDDIVLQVLKERLAQPDTGQGVILDGFPRTGAQAAALDAILAARGGAVGAVILLEVEDAPMIRRVAGRFTCATCGEGYHDTLKPLRAEGQCDVCGGTEFRRRADDTAETAGARLAAYHTQTAPLIDHYAQAGVLRRLDAMQDIAAVSRDLVRLVEPTLRIARP</sequence>
<dbReference type="Pfam" id="PF00406">
    <property type="entry name" value="ADK"/>
    <property type="match status" value="1"/>
</dbReference>
<comment type="subcellular location">
    <subcellularLocation>
        <location evidence="5 7">Cytoplasm</location>
    </subcellularLocation>
</comment>
<dbReference type="FunFam" id="3.40.50.300:FF:000106">
    <property type="entry name" value="Adenylate kinase mitochondrial"/>
    <property type="match status" value="1"/>
</dbReference>
<dbReference type="GO" id="GO:0008270">
    <property type="term" value="F:zinc ion binding"/>
    <property type="evidence" value="ECO:0007669"/>
    <property type="project" value="UniProtKB-UniRule"/>
</dbReference>
<gene>
    <name evidence="5" type="primary">adk</name>
    <name evidence="9" type="ORF">GR316_00065</name>
</gene>
<dbReference type="SUPFAM" id="SSF52540">
    <property type="entry name" value="P-loop containing nucleoside triphosphate hydrolases"/>
    <property type="match status" value="1"/>
</dbReference>
<dbReference type="HAMAP" id="MF_00235">
    <property type="entry name" value="Adenylate_kinase_Adk"/>
    <property type="match status" value="1"/>
</dbReference>
<dbReference type="PRINTS" id="PR00094">
    <property type="entry name" value="ADENYLTKNASE"/>
</dbReference>
<dbReference type="InterPro" id="IPR027417">
    <property type="entry name" value="P-loop_NTPase"/>
</dbReference>
<comment type="domain">
    <text evidence="5">Consists of three domains, a large central CORE domain and two small peripheral domains, NMPbind and LID, which undergo movements during catalysis. The LID domain closes over the site of phosphoryl transfer upon ATP binding. Assembling and dissambling the active center during each catalytic cycle provides an effective means to prevent ATP hydrolysis. Some bacteria have evolved a zinc-coordinating structure that stabilizes the LID domain.</text>
</comment>
<keyword evidence="5" id="KW-0479">Metal-binding</keyword>
<evidence type="ECO:0000256" key="2">
    <source>
        <dbReference type="ARBA" id="ARBA00022727"/>
    </source>
</evidence>
<evidence type="ECO:0000256" key="1">
    <source>
        <dbReference type="ARBA" id="ARBA00022679"/>
    </source>
</evidence>
<dbReference type="NCBIfam" id="TIGR01351">
    <property type="entry name" value="adk"/>
    <property type="match status" value="1"/>
</dbReference>
<evidence type="ECO:0000256" key="3">
    <source>
        <dbReference type="ARBA" id="ARBA00022741"/>
    </source>
</evidence>
<keyword evidence="5" id="KW-0862">Zinc</keyword>
<dbReference type="InterPro" id="IPR033690">
    <property type="entry name" value="Adenylat_kinase_CS"/>
</dbReference>
<dbReference type="PROSITE" id="PS00113">
    <property type="entry name" value="ADENYLATE_KINASE"/>
    <property type="match status" value="1"/>
</dbReference>
<evidence type="ECO:0000313" key="9">
    <source>
        <dbReference type="EMBL" id="QUS34801.1"/>
    </source>
</evidence>
<keyword evidence="1 5" id="KW-0808">Transferase</keyword>
<keyword evidence="4 5" id="KW-0418">Kinase</keyword>
<comment type="function">
    <text evidence="5">Catalyzes the reversible transfer of the terminal phosphate group between ATP and AMP. Plays an important role in cellular energy homeostasis and in adenine nucleotide metabolism.</text>
</comment>
<dbReference type="InterPro" id="IPR036193">
    <property type="entry name" value="ADK_active_lid_dom_sf"/>
</dbReference>
<keyword evidence="5 7" id="KW-0067">ATP-binding</keyword>
<dbReference type="Pfam" id="PF05191">
    <property type="entry name" value="ADK_lid"/>
    <property type="match status" value="1"/>
</dbReference>
<comment type="caution">
    <text evidence="5">Lacks conserved residue(s) required for the propagation of feature annotation.</text>
</comment>
<evidence type="ECO:0000256" key="7">
    <source>
        <dbReference type="RuleBase" id="RU003331"/>
    </source>
</evidence>
<feature type="binding site" evidence="5">
    <location>
        <position position="162"/>
    </location>
    <ligand>
        <name>Zn(2+)</name>
        <dbReference type="ChEBI" id="CHEBI:29105"/>
        <note>structural</note>
    </ligand>
</feature>
<dbReference type="PANTHER" id="PTHR23359">
    <property type="entry name" value="NUCLEOTIDE KINASE"/>
    <property type="match status" value="1"/>
</dbReference>
<feature type="binding site" evidence="5">
    <location>
        <position position="142"/>
    </location>
    <ligand>
        <name>Zn(2+)</name>
        <dbReference type="ChEBI" id="CHEBI:29105"/>
        <note>structural</note>
    </ligand>
</feature>
<proteinExistence type="inferred from homology"/>
<feature type="binding site" evidence="5">
    <location>
        <position position="139"/>
    </location>
    <ligand>
        <name>Zn(2+)</name>
        <dbReference type="ChEBI" id="CHEBI:29105"/>
        <note>structural</note>
    </ligand>
</feature>
<feature type="binding site" evidence="5">
    <location>
        <position position="181"/>
    </location>
    <ligand>
        <name>AMP</name>
        <dbReference type="ChEBI" id="CHEBI:456215"/>
    </ligand>
</feature>
<dbReference type="GO" id="GO:0004017">
    <property type="term" value="F:AMP kinase activity"/>
    <property type="evidence" value="ECO:0007669"/>
    <property type="project" value="UniProtKB-UniRule"/>
</dbReference>
<feature type="binding site" evidence="5">
    <location>
        <begin position="94"/>
        <end position="97"/>
    </location>
    <ligand>
        <name>AMP</name>
        <dbReference type="ChEBI" id="CHEBI:456215"/>
    </ligand>
</feature>
<feature type="binding site" evidence="5">
    <location>
        <begin position="66"/>
        <end position="68"/>
    </location>
    <ligand>
        <name>AMP</name>
        <dbReference type="ChEBI" id="CHEBI:456215"/>
    </ligand>
</feature>
<dbReference type="UniPathway" id="UPA00588">
    <property type="reaction ID" value="UER00649"/>
</dbReference>
<dbReference type="NCBIfam" id="NF011100">
    <property type="entry name" value="PRK14527.1"/>
    <property type="match status" value="1"/>
</dbReference>
<evidence type="ECO:0000259" key="8">
    <source>
        <dbReference type="Pfam" id="PF05191"/>
    </source>
</evidence>